<dbReference type="Proteomes" id="UP001368500">
    <property type="component" value="Unassembled WGS sequence"/>
</dbReference>
<dbReference type="Pfam" id="PF00534">
    <property type="entry name" value="Glycos_transf_1"/>
    <property type="match status" value="1"/>
</dbReference>
<gene>
    <name evidence="2" type="ORF">AACH11_19505</name>
</gene>
<proteinExistence type="predicted"/>
<accession>A0ABU9BGH0</accession>
<dbReference type="RefSeq" id="WP_341375939.1">
    <property type="nucleotide sequence ID" value="NZ_JBBUTF010000020.1"/>
</dbReference>
<dbReference type="PANTHER" id="PTHR45947">
    <property type="entry name" value="SULFOQUINOVOSYL TRANSFERASE SQD2"/>
    <property type="match status" value="1"/>
</dbReference>
<dbReference type="EC" id="2.4.-.-" evidence="2"/>
<dbReference type="InterPro" id="IPR001296">
    <property type="entry name" value="Glyco_trans_1"/>
</dbReference>
<keyword evidence="2" id="KW-0808">Transferase</keyword>
<reference evidence="2 3" key="1">
    <citation type="submission" date="2024-04" db="EMBL/GenBank/DDBJ databases">
        <title>Novel species of the genus Ideonella isolated from streams.</title>
        <authorList>
            <person name="Lu H."/>
        </authorList>
    </citation>
    <scope>NUCLEOTIDE SEQUENCE [LARGE SCALE GENOMIC DNA]</scope>
    <source>
        <strain evidence="2 3">BYS139W</strain>
    </source>
</reference>
<feature type="domain" description="Glycosyl transferase family 1" evidence="1">
    <location>
        <begin position="226"/>
        <end position="382"/>
    </location>
</feature>
<organism evidence="2 3">
    <name type="scientific">Pseudaquabacterium rugosum</name>
    <dbReference type="NCBI Taxonomy" id="2984194"/>
    <lineage>
        <taxon>Bacteria</taxon>
        <taxon>Pseudomonadati</taxon>
        <taxon>Pseudomonadota</taxon>
        <taxon>Betaproteobacteria</taxon>
        <taxon>Burkholderiales</taxon>
        <taxon>Sphaerotilaceae</taxon>
        <taxon>Pseudaquabacterium</taxon>
    </lineage>
</organism>
<dbReference type="GO" id="GO:0016757">
    <property type="term" value="F:glycosyltransferase activity"/>
    <property type="evidence" value="ECO:0007669"/>
    <property type="project" value="UniProtKB-KW"/>
</dbReference>
<protein>
    <submittedName>
        <fullName evidence="2">Glycosyltransferase</fullName>
        <ecNumber evidence="2">2.4.-.-</ecNumber>
    </submittedName>
</protein>
<dbReference type="InterPro" id="IPR050194">
    <property type="entry name" value="Glycosyltransferase_grp1"/>
</dbReference>
<dbReference type="SUPFAM" id="SSF53756">
    <property type="entry name" value="UDP-Glycosyltransferase/glycogen phosphorylase"/>
    <property type="match status" value="1"/>
</dbReference>
<name>A0ABU9BGH0_9BURK</name>
<comment type="caution">
    <text evidence="2">The sequence shown here is derived from an EMBL/GenBank/DDBJ whole genome shotgun (WGS) entry which is preliminary data.</text>
</comment>
<dbReference type="PANTHER" id="PTHR45947:SF15">
    <property type="entry name" value="TEICHURONIC ACID BIOSYNTHESIS GLYCOSYLTRANSFERASE TUAC-RELATED"/>
    <property type="match status" value="1"/>
</dbReference>
<evidence type="ECO:0000313" key="2">
    <source>
        <dbReference type="EMBL" id="MEK8028154.1"/>
    </source>
</evidence>
<dbReference type="Gene3D" id="3.40.50.2000">
    <property type="entry name" value="Glycogen Phosphorylase B"/>
    <property type="match status" value="2"/>
</dbReference>
<sequence length="424" mass="46213">MSAAPLRVAYLVNQYPKVSHTFIRREILALERAGVEVHRLAMRGWDAPTPDADDAAELQRTHHLLRGGLLPLLWATLRVAAAAPRRWLSALACTLRMGWRADRPAPVHLIYLAEACAALLWMRARGVQHVHAHFGTNSTAVALLLRRLGGPPYSFTVHGPEEFDKPEFLHLGEKMREAAFTVAITAYCRSQLMRWVDATHWPRIAIAHCALEPTFHQGPAVAPAGRQLLCIGRLSEQKGHLLLIEAAGLLAQRGIDFNLVLAGDGELRAPIEARIAELGLAARVRITGWIGSHTVRELLLQSRALVLASFAEGLPVVLMEALALRRPVVTTWVNGIPELVEPGVCGWTCAPGDVDALADAMHACLQADEARLARMGEAGRERVLAAHDADIEARRLHVLMQASAGGDDLAAVVAAMPLQTRKVD</sequence>
<dbReference type="EMBL" id="JBBUTF010000020">
    <property type="protein sequence ID" value="MEK8028154.1"/>
    <property type="molecule type" value="Genomic_DNA"/>
</dbReference>
<evidence type="ECO:0000259" key="1">
    <source>
        <dbReference type="Pfam" id="PF00534"/>
    </source>
</evidence>
<evidence type="ECO:0000313" key="3">
    <source>
        <dbReference type="Proteomes" id="UP001368500"/>
    </source>
</evidence>
<keyword evidence="2" id="KW-0328">Glycosyltransferase</keyword>
<keyword evidence="3" id="KW-1185">Reference proteome</keyword>